<keyword evidence="2" id="KW-0378">Hydrolase</keyword>
<dbReference type="EMBL" id="NTJZ01000004">
    <property type="protein sequence ID" value="PDH34166.1"/>
    <property type="molecule type" value="Genomic_DNA"/>
</dbReference>
<evidence type="ECO:0000313" key="4">
    <source>
        <dbReference type="EMBL" id="PDH34166.1"/>
    </source>
</evidence>
<dbReference type="GO" id="GO:0033389">
    <property type="term" value="P:putrescine biosynthetic process from arginine, via agmatine"/>
    <property type="evidence" value="ECO:0007669"/>
    <property type="project" value="TreeGrafter"/>
</dbReference>
<dbReference type="InterPro" id="IPR006035">
    <property type="entry name" value="Ureohydrolase"/>
</dbReference>
<evidence type="ECO:0000313" key="5">
    <source>
        <dbReference type="Proteomes" id="UP000219329"/>
    </source>
</evidence>
<reference evidence="4 5" key="1">
    <citation type="submission" date="2017-08" db="EMBL/GenBank/DDBJ databases">
        <title>Fine stratification of microbial communities through a metagenomic profile of the photic zone.</title>
        <authorList>
            <person name="Haro-Moreno J.M."/>
            <person name="Lopez-Perez M."/>
            <person name="De La Torre J."/>
            <person name="Picazo A."/>
            <person name="Camacho A."/>
            <person name="Rodriguez-Valera F."/>
        </authorList>
    </citation>
    <scope>NUCLEOTIDE SEQUENCE [LARGE SCALE GENOMIC DNA]</scope>
    <source>
        <strain evidence="4">MED-G28</strain>
    </source>
</reference>
<comment type="similarity">
    <text evidence="3">Belongs to the arginase family.</text>
</comment>
<name>A0A2A5WDF1_9GAMM</name>
<dbReference type="GO" id="GO:0008783">
    <property type="term" value="F:agmatinase activity"/>
    <property type="evidence" value="ECO:0007669"/>
    <property type="project" value="TreeGrafter"/>
</dbReference>
<dbReference type="PRINTS" id="PR00116">
    <property type="entry name" value="ARGINASE"/>
</dbReference>
<accession>A0A2A5WDF1</accession>
<dbReference type="PANTHER" id="PTHR11358:SF26">
    <property type="entry name" value="GUANIDINO ACID HYDROLASE, MITOCHONDRIAL"/>
    <property type="match status" value="1"/>
</dbReference>
<dbReference type="Gene3D" id="3.40.800.10">
    <property type="entry name" value="Ureohydrolase domain"/>
    <property type="match status" value="1"/>
</dbReference>
<dbReference type="GO" id="GO:0046872">
    <property type="term" value="F:metal ion binding"/>
    <property type="evidence" value="ECO:0007669"/>
    <property type="project" value="UniProtKB-KW"/>
</dbReference>
<dbReference type="Proteomes" id="UP000219329">
    <property type="component" value="Unassembled WGS sequence"/>
</dbReference>
<protein>
    <submittedName>
        <fullName evidence="4">Arginase</fullName>
    </submittedName>
</protein>
<dbReference type="SUPFAM" id="SSF52768">
    <property type="entry name" value="Arginase/deacetylase"/>
    <property type="match status" value="1"/>
</dbReference>
<evidence type="ECO:0000256" key="2">
    <source>
        <dbReference type="ARBA" id="ARBA00022801"/>
    </source>
</evidence>
<dbReference type="CDD" id="cd09990">
    <property type="entry name" value="Agmatinase-like"/>
    <property type="match status" value="1"/>
</dbReference>
<gene>
    <name evidence="4" type="ORF">CNF02_05055</name>
</gene>
<dbReference type="InterPro" id="IPR023696">
    <property type="entry name" value="Ureohydrolase_dom_sf"/>
</dbReference>
<dbReference type="AlphaFoldDB" id="A0A2A5WDF1"/>
<keyword evidence="1" id="KW-0479">Metal-binding</keyword>
<dbReference type="PANTHER" id="PTHR11358">
    <property type="entry name" value="ARGINASE/AGMATINASE"/>
    <property type="match status" value="1"/>
</dbReference>
<dbReference type="PROSITE" id="PS51409">
    <property type="entry name" value="ARGINASE_2"/>
    <property type="match status" value="1"/>
</dbReference>
<dbReference type="Pfam" id="PF00491">
    <property type="entry name" value="Arginase"/>
    <property type="match status" value="1"/>
</dbReference>
<comment type="caution">
    <text evidence="4">The sequence shown here is derived from an EMBL/GenBank/DDBJ whole genome shotgun (WGS) entry which is preliminary data.</text>
</comment>
<sequence>MTSTKKLFVLLCALIPIWIVIGQDFTPSIFDRNNGSIPLNSNDPTYDVWSQLRDPANDPDREPGPFYPGRLRNSGVQTFFGLPIAINPEDLTAGDVDVAILGAPLDMGVGMRGAAFGPDAIRESLGVGGGGGLPHMHTGVSWKRELKAVDYGNSPIDRFSVERSMPPVRELVREIASTGAIPIVIGGDHSLEYPDVAGVADIYGKENVGVIHFDAHYDAASEGYSGHLISHAQPVFRLIEEGHVLGQNYIQVGLRGYWPGEEGFEWMRENNFRYHTMVEIERDGWDVVTERILAEANDGPEHLYISLDIDVLDPAYAAGTGTPEPGGLTTRELYPLIRGLCTENNLVGFELVEVNPLVDPGYTTVMNANRAVQECLTGIAMRKTGITDGAYLNPLTVEDAVPDP</sequence>
<evidence type="ECO:0000256" key="3">
    <source>
        <dbReference type="PROSITE-ProRule" id="PRU00742"/>
    </source>
</evidence>
<organism evidence="4 5">
    <name type="scientific">OM182 bacterium MED-G28</name>
    <dbReference type="NCBI Taxonomy" id="1986256"/>
    <lineage>
        <taxon>Bacteria</taxon>
        <taxon>Pseudomonadati</taxon>
        <taxon>Pseudomonadota</taxon>
        <taxon>Gammaproteobacteria</taxon>
        <taxon>OMG group</taxon>
        <taxon>OM182 clade</taxon>
    </lineage>
</organism>
<proteinExistence type="inferred from homology"/>
<evidence type="ECO:0000256" key="1">
    <source>
        <dbReference type="ARBA" id="ARBA00022723"/>
    </source>
</evidence>